<feature type="domain" description="C2H2-type" evidence="9">
    <location>
        <begin position="1027"/>
        <end position="1054"/>
    </location>
</feature>
<dbReference type="GO" id="GO:0045944">
    <property type="term" value="P:positive regulation of transcription by RNA polymerase II"/>
    <property type="evidence" value="ECO:0007669"/>
    <property type="project" value="TreeGrafter"/>
</dbReference>
<feature type="domain" description="C2H2-type" evidence="9">
    <location>
        <begin position="1439"/>
        <end position="1463"/>
    </location>
</feature>
<evidence type="ECO:0000256" key="3">
    <source>
        <dbReference type="ARBA" id="ARBA00022737"/>
    </source>
</evidence>
<feature type="domain" description="C2H2-type" evidence="9">
    <location>
        <begin position="1267"/>
        <end position="1294"/>
    </location>
</feature>
<feature type="region of interest" description="Disordered" evidence="8">
    <location>
        <begin position="827"/>
        <end position="974"/>
    </location>
</feature>
<gene>
    <name evidence="10" type="ORF">PGO_130980</name>
</gene>
<name>A0A1Y1JJX4_PLAGO</name>
<keyword evidence="6" id="KW-0539">Nucleus</keyword>
<feature type="region of interest" description="Disordered" evidence="8">
    <location>
        <begin position="1114"/>
        <end position="1177"/>
    </location>
</feature>
<evidence type="ECO:0000256" key="7">
    <source>
        <dbReference type="PROSITE-ProRule" id="PRU00042"/>
    </source>
</evidence>
<dbReference type="PANTHER" id="PTHR24403">
    <property type="entry name" value="ZINC FINGER PROTEIN"/>
    <property type="match status" value="1"/>
</dbReference>
<keyword evidence="4 7" id="KW-0863">Zinc-finger</keyword>
<dbReference type="PANTHER" id="PTHR24403:SF67">
    <property type="entry name" value="FI01116P-RELATED"/>
    <property type="match status" value="1"/>
</dbReference>
<feature type="compositionally biased region" description="Acidic residues" evidence="8">
    <location>
        <begin position="872"/>
        <end position="889"/>
    </location>
</feature>
<dbReference type="PROSITE" id="PS00028">
    <property type="entry name" value="ZINC_FINGER_C2H2_1"/>
    <property type="match status" value="9"/>
</dbReference>
<proteinExistence type="predicted"/>
<feature type="compositionally biased region" description="Basic and acidic residues" evidence="8">
    <location>
        <begin position="949"/>
        <end position="958"/>
    </location>
</feature>
<feature type="compositionally biased region" description="Low complexity" evidence="8">
    <location>
        <begin position="1147"/>
        <end position="1162"/>
    </location>
</feature>
<organism evidence="10 11">
    <name type="scientific">Plasmodium gonderi</name>
    <dbReference type="NCBI Taxonomy" id="77519"/>
    <lineage>
        <taxon>Eukaryota</taxon>
        <taxon>Sar</taxon>
        <taxon>Alveolata</taxon>
        <taxon>Apicomplexa</taxon>
        <taxon>Aconoidasida</taxon>
        <taxon>Haemosporida</taxon>
        <taxon>Plasmodiidae</taxon>
        <taxon>Plasmodium</taxon>
        <taxon>Plasmodium (Plasmodium)</taxon>
    </lineage>
</organism>
<dbReference type="PROSITE" id="PS50157">
    <property type="entry name" value="ZINC_FINGER_C2H2_2"/>
    <property type="match status" value="7"/>
</dbReference>
<keyword evidence="2" id="KW-0479">Metal-binding</keyword>
<dbReference type="EMBL" id="BDQF01000014">
    <property type="protein sequence ID" value="GAW82826.1"/>
    <property type="molecule type" value="Genomic_DNA"/>
</dbReference>
<feature type="domain" description="C2H2-type" evidence="9">
    <location>
        <begin position="998"/>
        <end position="1026"/>
    </location>
</feature>
<sequence length="1463" mass="168775">MTTNIENKTVLCYLDENLNSNSYSESEKIFLKNNINWKKINVLKRSHRENEEGSSCSSSNGIIIEKANGNNNCSDKSNYDNVTVGYQSLQILEPLNLKEISNLEHTNSEDTFVLSKRKYSHLSEEYEKKKKKMSSPELFAEDDDVMSIESINKEGFKNKYNFEFVENYKNFYLNNCSTADGLVRAGGKVFHEEDTQVKVQVGKNDNCRDGDGYGAHSPIAPGKADLRGYENGSYKIGDVNGIDKIYDTCFEDVKSSFILTRNMKKCYKNFIENEKKKKNEQEFKSGDFMDNEYINRPEENILICTNGTSLNNLPEEKEEEEEEELINNTPKNYPTLETNSLKGVLDMHNTKDKQIEEGNNKLNKNENDEMQGSQLGNDCNYLFNGEQNSNFLTYAKMSSANNSNFDDAFWGAKMQLINEQRNSIELEKDIQFYTPFHTADKRNIIDVLKIGENKEAEKELKEAEKGLKEAEIGMNEIETGMNEIETGMNEVEKGMNEVEKGINEEVGSQSNKVISTKGEKTNMKPCKKNDKLVSNEKLKIKEEKCVEREEDLETLDSDKENQNFLKNVDNFENVSINVNQMKQENFQECNNASIEENNFSFVHKKKPTIEDHGMSAKTKDGGKRLHSNNELLDTIHKPIATGSEEIGKVMQAGRKETLIHINSLVKMEIQKNRNEQSVPVTMPIVKQEYSDSDIRKEERLDDINVSKIDKMKEKYDTIRTKKEIEESPACIRMKSEDVDKRDDEKEQYEGKEQQGELKGSAQGMADSIEKNISQSENENNCSKRVSENMNGNSSGKTSENSQSKRRNVFYENVSNKISRIFFFSSQKANNNESGGNSESDEEKENKNQKNDCADTNEEVESNEPNGTNGANEGDEPNETNDVNEEDTEEPRDSKNQLQEKDQGVELRKMVQFKDQSGGDIDDASFENNNPRNEKLDESNDNSHIYQNRNNDDIGDGHIKSKTKKTGKSVGTRKTDGKKLITVKKEPMNGNSLPEIETRTCNICNSIFANSKLMQRHIMSVHSDERPYECDICLKRYKRADHLKLHRIKHDINKQGKKYQCSICQLFFTTTRQLNNCKLKHMQCYKDKCASTMSGIENEGEDIQSNAQMFDNGEMECSAPYKSDNNNNNKEEDEEEKDELTNSKKGESNTNDTNNCKDNTTSSKIRKNSEEDAAGEDQTCSNENYICNEESVPEQVNNELVITQQSEDYTRPNETHRNKKGLSVKKEYDKPNNISVEIRTCNVCNMVFANKKLMKRHLMSVHSESRPYKCQICTKTYKRSDHLKKHILTHKDNKERVKYTCSICQISYDTPKELRTHKIRHSTCPYENCSYSYSTISKMKYHLNKHRCNRFYSCPVCTKKFLIYKEFIQHKRTCFKKKYICLQCNKIYLHANGYNKHVRKVHLNIIQNYKCTLSNCSKEFSSEFSLKEHIINFHHRVKRFFCSKCNMSFGYRSSFRRHNINIHP</sequence>
<dbReference type="InterPro" id="IPR013087">
    <property type="entry name" value="Znf_C2H2_type"/>
</dbReference>
<dbReference type="Pfam" id="PF00096">
    <property type="entry name" value="zf-C2H2"/>
    <property type="match status" value="3"/>
</dbReference>
<comment type="caution">
    <text evidence="10">The sequence shown here is derived from an EMBL/GenBank/DDBJ whole genome shotgun (WGS) entry which is preliminary data.</text>
</comment>
<keyword evidence="11" id="KW-1185">Reference proteome</keyword>
<feature type="compositionally biased region" description="Polar residues" evidence="8">
    <location>
        <begin position="770"/>
        <end position="801"/>
    </location>
</feature>
<keyword evidence="5" id="KW-0862">Zinc</keyword>
<comment type="subcellular location">
    <subcellularLocation>
        <location evidence="1">Nucleus</location>
    </subcellularLocation>
</comment>
<dbReference type="FunFam" id="3.30.160.60:FF:000145">
    <property type="entry name" value="Zinc finger protein 574"/>
    <property type="match status" value="1"/>
</dbReference>
<feature type="compositionally biased region" description="Basic and acidic residues" evidence="8">
    <location>
        <begin position="890"/>
        <end position="908"/>
    </location>
</feature>
<dbReference type="SUPFAM" id="SSF57667">
    <property type="entry name" value="beta-beta-alpha zinc fingers"/>
    <property type="match status" value="4"/>
</dbReference>
<feature type="domain" description="C2H2-type" evidence="9">
    <location>
        <begin position="1378"/>
        <end position="1401"/>
    </location>
</feature>
<accession>A0A1Y1JJX4</accession>
<evidence type="ECO:0000256" key="6">
    <source>
        <dbReference type="ARBA" id="ARBA00023242"/>
    </source>
</evidence>
<dbReference type="Gene3D" id="3.30.160.60">
    <property type="entry name" value="Classic Zinc Finger"/>
    <property type="match status" value="5"/>
</dbReference>
<dbReference type="GeneID" id="39749564"/>
<dbReference type="SMART" id="SM00355">
    <property type="entry name" value="ZnF_C2H2"/>
    <property type="match status" value="11"/>
</dbReference>
<evidence type="ECO:0000256" key="1">
    <source>
        <dbReference type="ARBA" id="ARBA00004123"/>
    </source>
</evidence>
<keyword evidence="3" id="KW-0677">Repeat</keyword>
<feature type="compositionally biased region" description="Basic and acidic residues" evidence="8">
    <location>
        <begin position="733"/>
        <end position="755"/>
    </location>
</feature>
<dbReference type="Proteomes" id="UP000195521">
    <property type="component" value="Unassembled WGS sequence"/>
</dbReference>
<evidence type="ECO:0000256" key="8">
    <source>
        <dbReference type="SAM" id="MobiDB-lite"/>
    </source>
</evidence>
<evidence type="ECO:0000259" key="9">
    <source>
        <dbReference type="PROSITE" id="PS50157"/>
    </source>
</evidence>
<dbReference type="GO" id="GO:0008270">
    <property type="term" value="F:zinc ion binding"/>
    <property type="evidence" value="ECO:0007669"/>
    <property type="project" value="UniProtKB-KW"/>
</dbReference>
<feature type="compositionally biased region" description="Basic and acidic residues" evidence="8">
    <location>
        <begin position="843"/>
        <end position="852"/>
    </location>
</feature>
<dbReference type="InterPro" id="IPR050688">
    <property type="entry name" value="Zinc_finger/UBP_domain"/>
</dbReference>
<dbReference type="OrthoDB" id="372803at2759"/>
<evidence type="ECO:0000256" key="4">
    <source>
        <dbReference type="ARBA" id="ARBA00022771"/>
    </source>
</evidence>
<evidence type="ECO:0000313" key="11">
    <source>
        <dbReference type="Proteomes" id="UP000195521"/>
    </source>
</evidence>
<dbReference type="RefSeq" id="XP_028545415.1">
    <property type="nucleotide sequence ID" value="XM_028689614.1"/>
</dbReference>
<evidence type="ECO:0000256" key="5">
    <source>
        <dbReference type="ARBA" id="ARBA00022833"/>
    </source>
</evidence>
<evidence type="ECO:0000313" key="10">
    <source>
        <dbReference type="EMBL" id="GAW82826.1"/>
    </source>
</evidence>
<dbReference type="FunFam" id="3.30.160.60:FF:000446">
    <property type="entry name" value="Zinc finger protein"/>
    <property type="match status" value="1"/>
</dbReference>
<dbReference type="OMA" id="TCPYENC"/>
<protein>
    <submittedName>
        <fullName evidence="10">Zinc finger transcription factor</fullName>
    </submittedName>
</protein>
<feature type="domain" description="C2H2-type" evidence="9">
    <location>
        <begin position="1238"/>
        <end position="1266"/>
    </location>
</feature>
<dbReference type="InterPro" id="IPR036236">
    <property type="entry name" value="Znf_C2H2_sf"/>
</dbReference>
<feature type="region of interest" description="Disordered" evidence="8">
    <location>
        <begin position="730"/>
        <end position="806"/>
    </location>
</feature>
<dbReference type="GO" id="GO:0005634">
    <property type="term" value="C:nucleus"/>
    <property type="evidence" value="ECO:0007669"/>
    <property type="project" value="UniProtKB-SubCell"/>
</dbReference>
<reference evidence="11" key="1">
    <citation type="submission" date="2017-04" db="EMBL/GenBank/DDBJ databases">
        <title>Plasmodium gonderi genome.</title>
        <authorList>
            <person name="Arisue N."/>
            <person name="Honma H."/>
            <person name="Kawai S."/>
            <person name="Tougan T."/>
            <person name="Tanabe K."/>
            <person name="Horii T."/>
        </authorList>
    </citation>
    <scope>NUCLEOTIDE SEQUENCE [LARGE SCALE GENOMIC DNA]</scope>
    <source>
        <strain evidence="11">ATCC 30045</strain>
    </source>
</reference>
<evidence type="ECO:0000256" key="2">
    <source>
        <dbReference type="ARBA" id="ARBA00022723"/>
    </source>
</evidence>
<feature type="domain" description="C2H2-type" evidence="9">
    <location>
        <begin position="1408"/>
        <end position="1438"/>
    </location>
</feature>